<accession>A0ACB8LFW2</accession>
<organism evidence="1 2">
    <name type="scientific">Citrus sinensis</name>
    <name type="common">Sweet orange</name>
    <name type="synonym">Citrus aurantium var. sinensis</name>
    <dbReference type="NCBI Taxonomy" id="2711"/>
    <lineage>
        <taxon>Eukaryota</taxon>
        <taxon>Viridiplantae</taxon>
        <taxon>Streptophyta</taxon>
        <taxon>Embryophyta</taxon>
        <taxon>Tracheophyta</taxon>
        <taxon>Spermatophyta</taxon>
        <taxon>Magnoliopsida</taxon>
        <taxon>eudicotyledons</taxon>
        <taxon>Gunneridae</taxon>
        <taxon>Pentapetalae</taxon>
        <taxon>rosids</taxon>
        <taxon>malvids</taxon>
        <taxon>Sapindales</taxon>
        <taxon>Rutaceae</taxon>
        <taxon>Aurantioideae</taxon>
        <taxon>Citrus</taxon>
    </lineage>
</organism>
<evidence type="ECO:0000313" key="2">
    <source>
        <dbReference type="Proteomes" id="UP000829398"/>
    </source>
</evidence>
<gene>
    <name evidence="1" type="ORF">KPL71_013007</name>
</gene>
<reference evidence="2" key="1">
    <citation type="journal article" date="2023" name="Hortic. Res.">
        <title>A chromosome-level phased genome enabling allele-level studies in sweet orange: a case study on citrus Huanglongbing tolerance.</title>
        <authorList>
            <person name="Wu B."/>
            <person name="Yu Q."/>
            <person name="Deng Z."/>
            <person name="Duan Y."/>
            <person name="Luo F."/>
            <person name="Gmitter F. Jr."/>
        </authorList>
    </citation>
    <scope>NUCLEOTIDE SEQUENCE [LARGE SCALE GENOMIC DNA]</scope>
    <source>
        <strain evidence="2">cv. Valencia</strain>
    </source>
</reference>
<name>A0ACB8LFW2_CITSI</name>
<keyword evidence="2" id="KW-1185">Reference proteome</keyword>
<dbReference type="Proteomes" id="UP000829398">
    <property type="component" value="Chromosome 4"/>
</dbReference>
<dbReference type="EMBL" id="CM039173">
    <property type="protein sequence ID" value="KAH9772379.1"/>
    <property type="molecule type" value="Genomic_DNA"/>
</dbReference>
<protein>
    <submittedName>
        <fullName evidence="1">Uncharacterized protein</fullName>
    </submittedName>
</protein>
<proteinExistence type="predicted"/>
<comment type="caution">
    <text evidence="1">The sequence shown here is derived from an EMBL/GenBank/DDBJ whole genome shotgun (WGS) entry which is preliminary data.</text>
</comment>
<evidence type="ECO:0000313" key="1">
    <source>
        <dbReference type="EMBL" id="KAH9772379.1"/>
    </source>
</evidence>
<sequence length="478" mass="53033">MGSEDKSGRSNHLESHSGTTDRSGGNMHSDSHPRDINGNWKHLEIIPELFGRSGTSTHSETRPQVTNGSGSIDLFGIKPEVVEGNKSTNPFETVPELPDGNESVSSSEDLFRVDTELGNFGSRTQPSKDEEINASNKNSSKSKVLDNSPVPASTSRLSQFTNELMVHDMPPTQSPPIQVMDRSGEYDPLRIPSAIFETSKSSTPQEWSAASNESLFSIHIGNNSFSRDQFKSGELTKTDDMIMFNPSPTIPEVRADGEGSVFEKSDANGGSVKNTKEGTTVDKSQEKALPANVLRNPSDMSSHSNESSCSFVFPIKKKMKKMKKRCCACGCVPCIPFFCCRKKCKRKKCAWPSCYCSNCSCTFCYCSWPSCYFRWPSCYCSNCSWAFCYCWNCSLKRWCCHSSTTLTDRVKSASVKPDVEEKKQKKPLATEVVTQKSSTSCCCCCLSWFSCRPCSWSFPSFHCSSCCCCCCCRRCCCR</sequence>